<protein>
    <submittedName>
        <fullName evidence="4">Glycosyltransferase</fullName>
    </submittedName>
</protein>
<keyword evidence="5" id="KW-1185">Reference proteome</keyword>
<comment type="similarity">
    <text evidence="1">Belongs to the glycosyltransferase 2 family.</text>
</comment>
<dbReference type="PANTHER" id="PTHR43685:SF5">
    <property type="entry name" value="GLYCOSYLTRANSFERASE EPSE-RELATED"/>
    <property type="match status" value="1"/>
</dbReference>
<evidence type="ECO:0000256" key="2">
    <source>
        <dbReference type="ARBA" id="ARBA00022676"/>
    </source>
</evidence>
<organism evidence="4 5">
    <name type="scientific">Pseudomonas typographi</name>
    <dbReference type="NCBI Taxonomy" id="2715964"/>
    <lineage>
        <taxon>Bacteria</taxon>
        <taxon>Pseudomonadati</taxon>
        <taxon>Pseudomonadota</taxon>
        <taxon>Gammaproteobacteria</taxon>
        <taxon>Pseudomonadales</taxon>
        <taxon>Pseudomonadaceae</taxon>
        <taxon>Pseudomonas</taxon>
    </lineage>
</organism>
<dbReference type="RefSeq" id="WP_190427257.1">
    <property type="nucleotide sequence ID" value="NZ_JAAOCA010000067.1"/>
</dbReference>
<evidence type="ECO:0000313" key="5">
    <source>
        <dbReference type="Proteomes" id="UP000805841"/>
    </source>
</evidence>
<dbReference type="Proteomes" id="UP000805841">
    <property type="component" value="Unassembled WGS sequence"/>
</dbReference>
<gene>
    <name evidence="4" type="ORF">HAQ05_27125</name>
</gene>
<reference evidence="4 5" key="1">
    <citation type="journal article" date="2020" name="Insects">
        <title>Bacteria Belonging to Pseudomonas typographi sp. nov. from the Bark Beetle Ips typographus Have Genomic Potential to Aid in the Host Ecology.</title>
        <authorList>
            <person name="Peral-Aranega E."/>
            <person name="Saati-Santamaria Z."/>
            <person name="Kolarik M."/>
            <person name="Rivas R."/>
            <person name="Garcia-Fraile P."/>
        </authorList>
    </citation>
    <scope>NUCLEOTIDE SEQUENCE [LARGE SCALE GENOMIC DNA]</scope>
    <source>
        <strain evidence="4 5">CA3A</strain>
    </source>
</reference>
<sequence length="308" mass="35343">MSAALYPSLPRVAVLLAAHNGERWLPEQLQSIRNQQGVQVQIYISVDMSDDGTLVCCQGYAEQYRDITLLQPGKFGSAGRNFFRLIRDVPIDGFDYVAFADQDDVWLANKLRRAVELLCTRQIAAYSSNVIAFWPDGRRQVLNKAQPQVHWDHLFEAAGPGCTYVLTPALAHALRSFVSEKWAALQEVTLHDWLIYAYARQAGWQWFIDPEPGVLYRQHAANQVGANTSIRSALNRWRRIRQGWWFDQISRIATIIDVKEPSPVIAEPIDRRQIRRMLINSRQCRRRLRDKWLFSGLCLVALVVGVRV</sequence>
<dbReference type="PANTHER" id="PTHR43685">
    <property type="entry name" value="GLYCOSYLTRANSFERASE"/>
    <property type="match status" value="1"/>
</dbReference>
<evidence type="ECO:0000256" key="3">
    <source>
        <dbReference type="ARBA" id="ARBA00022679"/>
    </source>
</evidence>
<proteinExistence type="inferred from homology"/>
<dbReference type="SUPFAM" id="SSF53448">
    <property type="entry name" value="Nucleotide-diphospho-sugar transferases"/>
    <property type="match status" value="1"/>
</dbReference>
<accession>A0ABR7ZAF4</accession>
<comment type="caution">
    <text evidence="4">The sequence shown here is derived from an EMBL/GenBank/DDBJ whole genome shotgun (WGS) entry which is preliminary data.</text>
</comment>
<keyword evidence="2" id="KW-0328">Glycosyltransferase</keyword>
<dbReference type="EMBL" id="JAAOCA010000067">
    <property type="protein sequence ID" value="MBD1602358.1"/>
    <property type="molecule type" value="Genomic_DNA"/>
</dbReference>
<dbReference type="Pfam" id="PF13641">
    <property type="entry name" value="Glyco_tranf_2_3"/>
    <property type="match status" value="1"/>
</dbReference>
<dbReference type="InterPro" id="IPR029044">
    <property type="entry name" value="Nucleotide-diphossugar_trans"/>
</dbReference>
<evidence type="ECO:0000256" key="1">
    <source>
        <dbReference type="ARBA" id="ARBA00006739"/>
    </source>
</evidence>
<evidence type="ECO:0000313" key="4">
    <source>
        <dbReference type="EMBL" id="MBD1602358.1"/>
    </source>
</evidence>
<name>A0ABR7ZAF4_9PSED</name>
<dbReference type="Gene3D" id="3.90.550.10">
    <property type="entry name" value="Spore Coat Polysaccharide Biosynthesis Protein SpsA, Chain A"/>
    <property type="match status" value="1"/>
</dbReference>
<dbReference type="InterPro" id="IPR050834">
    <property type="entry name" value="Glycosyltransf_2"/>
</dbReference>
<keyword evidence="3" id="KW-0808">Transferase</keyword>